<gene>
    <name evidence="1" type="ORF">GJR95_24505</name>
</gene>
<dbReference type="Proteomes" id="UP000464577">
    <property type="component" value="Chromosome"/>
</dbReference>
<keyword evidence="2" id="KW-1185">Reference proteome</keyword>
<dbReference type="KEGG" id="senf:GJR95_24505"/>
<evidence type="ECO:0000313" key="2">
    <source>
        <dbReference type="Proteomes" id="UP000464577"/>
    </source>
</evidence>
<protein>
    <submittedName>
        <fullName evidence="1">Uncharacterized protein</fullName>
    </submittedName>
</protein>
<sequence>MSNEMVAEPSLSESVKDRILKDAHFNTHDAWKDGEPNVIEGYTDEYGQRWTPLNSYQDLLDIFDCLRPESQHTVKAEKQLLTLEIAAGVTFGFWMDKGQLRFDR</sequence>
<evidence type="ECO:0000313" key="1">
    <source>
        <dbReference type="EMBL" id="QHV97977.1"/>
    </source>
</evidence>
<proteinExistence type="predicted"/>
<dbReference type="EMBL" id="CP045997">
    <property type="protein sequence ID" value="QHV97977.1"/>
    <property type="molecule type" value="Genomic_DNA"/>
</dbReference>
<accession>A0A6P1W1S8</accession>
<name>A0A6P1W1S8_9BACT</name>
<dbReference type="RefSeq" id="WP_162388397.1">
    <property type="nucleotide sequence ID" value="NZ_CP045997.1"/>
</dbReference>
<reference evidence="1 2" key="1">
    <citation type="submission" date="2019-11" db="EMBL/GenBank/DDBJ databases">
        <title>Spirosoma endbachense sp. nov., isolated from a natural salt meadow.</title>
        <authorList>
            <person name="Rojas J."/>
            <person name="Ambika Manirajan B."/>
            <person name="Ratering S."/>
            <person name="Suarez C."/>
            <person name="Geissler-Plaum R."/>
            <person name="Schnell S."/>
        </authorList>
    </citation>
    <scope>NUCLEOTIDE SEQUENCE [LARGE SCALE GENOMIC DNA]</scope>
    <source>
        <strain evidence="1 2">I-24</strain>
    </source>
</reference>
<organism evidence="1 2">
    <name type="scientific">Spirosoma endbachense</name>
    <dbReference type="NCBI Taxonomy" id="2666025"/>
    <lineage>
        <taxon>Bacteria</taxon>
        <taxon>Pseudomonadati</taxon>
        <taxon>Bacteroidota</taxon>
        <taxon>Cytophagia</taxon>
        <taxon>Cytophagales</taxon>
        <taxon>Cytophagaceae</taxon>
        <taxon>Spirosoma</taxon>
    </lineage>
</organism>
<dbReference type="AlphaFoldDB" id="A0A6P1W1S8"/>